<dbReference type="Gene3D" id="3.40.1710.10">
    <property type="entry name" value="abc type-2 transporter like domain"/>
    <property type="match status" value="1"/>
</dbReference>
<proteinExistence type="predicted"/>
<feature type="transmembrane region" description="Helical" evidence="5">
    <location>
        <begin position="495"/>
        <end position="518"/>
    </location>
</feature>
<dbReference type="InterPro" id="IPR051328">
    <property type="entry name" value="T7SS_ABC-Transporter"/>
</dbReference>
<protein>
    <submittedName>
        <fullName evidence="7">ABC-2 transporter permease</fullName>
    </submittedName>
</protein>
<gene>
    <name evidence="7" type="ORF">NNL39_08335</name>
</gene>
<evidence type="ECO:0000313" key="8">
    <source>
        <dbReference type="Proteomes" id="UP001060039"/>
    </source>
</evidence>
<dbReference type="RefSeq" id="WP_255158789.1">
    <property type="nucleotide sequence ID" value="NZ_CP101497.1"/>
</dbReference>
<dbReference type="Pfam" id="PF12698">
    <property type="entry name" value="ABC2_membrane_3"/>
    <property type="match status" value="1"/>
</dbReference>
<evidence type="ECO:0000256" key="1">
    <source>
        <dbReference type="ARBA" id="ARBA00004141"/>
    </source>
</evidence>
<dbReference type="EMBL" id="CP101497">
    <property type="protein sequence ID" value="UTT61691.1"/>
    <property type="molecule type" value="Genomic_DNA"/>
</dbReference>
<dbReference type="InterPro" id="IPR023908">
    <property type="entry name" value="xxxLxxG_rpt"/>
</dbReference>
<feature type="domain" description="ABC-2 type transporter transmembrane" evidence="6">
    <location>
        <begin position="29"/>
        <end position="174"/>
    </location>
</feature>
<keyword evidence="2 5" id="KW-0812">Transmembrane</keyword>
<comment type="subcellular location">
    <subcellularLocation>
        <location evidence="1">Membrane</location>
        <topology evidence="1">Multi-pass membrane protein</topology>
    </subcellularLocation>
</comment>
<accession>A0ABY5FU58</accession>
<dbReference type="PANTHER" id="PTHR43077:SF5">
    <property type="entry name" value="PHAGE INFECTION PROTEIN"/>
    <property type="match status" value="1"/>
</dbReference>
<dbReference type="InterPro" id="IPR017500">
    <property type="entry name" value="Phage_infect_YhgE_N"/>
</dbReference>
<feature type="transmembrane region" description="Helical" evidence="5">
    <location>
        <begin position="525"/>
        <end position="551"/>
    </location>
</feature>
<keyword evidence="4 5" id="KW-0472">Membrane</keyword>
<evidence type="ECO:0000256" key="4">
    <source>
        <dbReference type="ARBA" id="ARBA00023136"/>
    </source>
</evidence>
<keyword evidence="3 5" id="KW-1133">Transmembrane helix</keyword>
<feature type="transmembrane region" description="Helical" evidence="5">
    <location>
        <begin position="467"/>
        <end position="489"/>
    </location>
</feature>
<dbReference type="NCBIfam" id="TIGR03061">
    <property type="entry name" value="pip_yhgE_Nterm"/>
    <property type="match status" value="1"/>
</dbReference>
<evidence type="ECO:0000259" key="6">
    <source>
        <dbReference type="Pfam" id="PF12698"/>
    </source>
</evidence>
<evidence type="ECO:0000256" key="2">
    <source>
        <dbReference type="ARBA" id="ARBA00022692"/>
    </source>
</evidence>
<dbReference type="InterPro" id="IPR017501">
    <property type="entry name" value="Phage_infect_YhgE_C"/>
</dbReference>
<name>A0ABY5FU58_9MICO</name>
<organism evidence="7 8">
    <name type="scientific">Microcella humidisoli</name>
    <dbReference type="NCBI Taxonomy" id="2963406"/>
    <lineage>
        <taxon>Bacteria</taxon>
        <taxon>Bacillati</taxon>
        <taxon>Actinomycetota</taxon>
        <taxon>Actinomycetes</taxon>
        <taxon>Micrococcales</taxon>
        <taxon>Microbacteriaceae</taxon>
        <taxon>Microcella</taxon>
    </lineage>
</organism>
<keyword evidence="8" id="KW-1185">Reference proteome</keyword>
<dbReference type="NCBIfam" id="TIGR03062">
    <property type="entry name" value="pip_yhgE_Cterm"/>
    <property type="match status" value="1"/>
</dbReference>
<reference evidence="7" key="1">
    <citation type="submission" date="2022-07" db="EMBL/GenBank/DDBJ databases">
        <title>Taxonomic analysis of Microcella humidisoli nov. sp., isolated from riverside soil.</title>
        <authorList>
            <person name="Molina K.M."/>
            <person name="Kim S.B."/>
        </authorList>
    </citation>
    <scope>NUCLEOTIDE SEQUENCE</scope>
    <source>
        <strain evidence="7">MMS21-STM10</strain>
    </source>
</reference>
<evidence type="ECO:0000256" key="3">
    <source>
        <dbReference type="ARBA" id="ARBA00022989"/>
    </source>
</evidence>
<dbReference type="NCBIfam" id="TIGR03057">
    <property type="entry name" value="xxxLxxG_by_4"/>
    <property type="match status" value="1"/>
</dbReference>
<dbReference type="PANTHER" id="PTHR43077">
    <property type="entry name" value="TRANSPORT PERMEASE YVFS-RELATED"/>
    <property type="match status" value="1"/>
</dbReference>
<feature type="transmembrane region" description="Helical" evidence="5">
    <location>
        <begin position="425"/>
        <end position="446"/>
    </location>
</feature>
<sequence length="625" mass="60479">MTAASPLAPAPVTPTPLAHRGRLRRWLTMVAAVAVPLALVGIALAAVGSESSALERIPAAVVNDDELLTTTTADGEEQIVFAGRQLVTELTGGDGTGFDWRVTGADEAAAALERGEVYAVLTIPTDFSASLLTIGTPDPVQAQLEIETDDAHSYLAGSVVQAVGSGLAQQFGAAITAQYLDGLTTGLGELGAALGEAADGATQLGDGASELSAGLGELSAGASASASGARALSAGVGEYTGGVSSLSSGLGELRAGARQLDPLQQAAASIPSSAGALAGDLAALAPAIAASNLSPADQQALLDAITDAQVLAGTASAVIPPLNGGLDGIQSGIAQSASGAAALAAGGPALRSGAADLAGGLGALAGGTSEITSGAESLASGVDELASGLSSGAGQVPEAGDSSVASEPVVVESTRVNAVDGVGSVIAETLVPIGLWIGALATFLALRPAARGVIGTSAAGGIIVRRAVGRASLIALAQAALVTVLVHAVSGIDLALLPATLALTSIIALAFTALHAALTLTLGRAGLVVSLLLLAVQIVATGGLIPIAALADPFPALSAVLPLTYAVDGMQALFAGGDPARIVAAVAAMALLGGVSLLVARLAAGRARRRDALAAFAPTLATAAV</sequence>
<dbReference type="InterPro" id="IPR013525">
    <property type="entry name" value="ABC2_TM"/>
</dbReference>
<evidence type="ECO:0000256" key="5">
    <source>
        <dbReference type="SAM" id="Phobius"/>
    </source>
</evidence>
<evidence type="ECO:0000313" key="7">
    <source>
        <dbReference type="EMBL" id="UTT61691.1"/>
    </source>
</evidence>
<feature type="transmembrane region" description="Helical" evidence="5">
    <location>
        <begin position="26"/>
        <end position="47"/>
    </location>
</feature>
<dbReference type="Proteomes" id="UP001060039">
    <property type="component" value="Chromosome"/>
</dbReference>
<feature type="transmembrane region" description="Helical" evidence="5">
    <location>
        <begin position="580"/>
        <end position="600"/>
    </location>
</feature>